<evidence type="ECO:0000313" key="2">
    <source>
        <dbReference type="Proteomes" id="UP000245464"/>
    </source>
</evidence>
<dbReference type="GeneID" id="90956329"/>
<dbReference type="KEGG" id="ptrr:90956329"/>
<dbReference type="EMBL" id="NQIK02000004">
    <property type="protein sequence ID" value="KAF7571878.1"/>
    <property type="molecule type" value="Genomic_DNA"/>
</dbReference>
<organism evidence="1 2">
    <name type="scientific">Pyrenophora tritici-repentis</name>
    <dbReference type="NCBI Taxonomy" id="45151"/>
    <lineage>
        <taxon>Eukaryota</taxon>
        <taxon>Fungi</taxon>
        <taxon>Dikarya</taxon>
        <taxon>Ascomycota</taxon>
        <taxon>Pezizomycotina</taxon>
        <taxon>Dothideomycetes</taxon>
        <taxon>Pleosporomycetidae</taxon>
        <taxon>Pleosporales</taxon>
        <taxon>Pleosporineae</taxon>
        <taxon>Pleosporaceae</taxon>
        <taxon>Pyrenophora</taxon>
    </lineage>
</organism>
<sequence>MRLQLLLSLIFISAATAVAYPRTGWCRVCCPHSDNRIERCRPSPQCNPCAPITCWT</sequence>
<accession>A0A5M9LD05</accession>
<proteinExistence type="predicted"/>
<dbReference type="RefSeq" id="XP_065962734.1">
    <property type="nucleotide sequence ID" value="XM_066107066.1"/>
</dbReference>
<evidence type="ECO:0000313" key="1">
    <source>
        <dbReference type="EMBL" id="KAF7571878.1"/>
    </source>
</evidence>
<reference evidence="1" key="1">
    <citation type="journal article" date="2018" name="BMC Genomics">
        <title>Comparative genomics of the wheat fungal pathogen Pyrenophora tritici-repentis reveals chromosomal variations and genome plasticity.</title>
        <authorList>
            <person name="Moolhuijzen P."/>
            <person name="See P.T."/>
            <person name="Hane J.K."/>
            <person name="Shi G."/>
            <person name="Liu Z."/>
            <person name="Oliver R.P."/>
            <person name="Moffat C.S."/>
        </authorList>
    </citation>
    <scope>NUCLEOTIDE SEQUENCE [LARGE SCALE GENOMIC DNA]</scope>
    <source>
        <strain evidence="1">M4</strain>
    </source>
</reference>
<gene>
    <name evidence="1" type="ORF">PtrM4_093780</name>
</gene>
<dbReference type="AlphaFoldDB" id="A0A5M9LD05"/>
<comment type="caution">
    <text evidence="1">The sequence shown here is derived from an EMBL/GenBank/DDBJ whole genome shotgun (WGS) entry which is preliminary data.</text>
</comment>
<protein>
    <submittedName>
        <fullName evidence="1">Uncharacterized protein</fullName>
    </submittedName>
</protein>
<name>A0A5M9LD05_9PLEO</name>
<dbReference type="Proteomes" id="UP000245464">
    <property type="component" value="Chromosome 4"/>
</dbReference>